<feature type="domain" description="Membrane transport protein MMPL" evidence="8">
    <location>
        <begin position="122"/>
        <end position="338"/>
    </location>
</feature>
<protein>
    <submittedName>
        <fullName evidence="9">MMPL family transporter</fullName>
    </submittedName>
</protein>
<evidence type="ECO:0000256" key="1">
    <source>
        <dbReference type="ARBA" id="ARBA00004651"/>
    </source>
</evidence>
<dbReference type="RefSeq" id="WP_213243887.1">
    <property type="nucleotide sequence ID" value="NZ_CP045806.1"/>
</dbReference>
<proteinExistence type="inferred from homology"/>
<reference evidence="9" key="1">
    <citation type="journal article" date="2021" name="Nat. Microbiol.">
        <title>Cocultivation of an ultrasmall environmental parasitic bacterium with lytic ability against bacteria associated with wastewater foams.</title>
        <authorList>
            <person name="Batinovic S."/>
            <person name="Rose J.J.A."/>
            <person name="Ratcliffe J."/>
            <person name="Seviour R.J."/>
            <person name="Petrovski S."/>
        </authorList>
    </citation>
    <scope>NUCLEOTIDE SEQUENCE</scope>
    <source>
        <strain evidence="9">CON9</strain>
    </source>
</reference>
<feature type="transmembrane region" description="Helical" evidence="7">
    <location>
        <begin position="579"/>
        <end position="601"/>
    </location>
</feature>
<feature type="transmembrane region" description="Helical" evidence="7">
    <location>
        <begin position="546"/>
        <end position="567"/>
    </location>
</feature>
<evidence type="ECO:0000256" key="7">
    <source>
        <dbReference type="SAM" id="Phobius"/>
    </source>
</evidence>
<evidence type="ECO:0000256" key="6">
    <source>
        <dbReference type="ARBA" id="ARBA00023136"/>
    </source>
</evidence>
<evidence type="ECO:0000259" key="8">
    <source>
        <dbReference type="Pfam" id="PF03176"/>
    </source>
</evidence>
<comment type="subcellular location">
    <subcellularLocation>
        <location evidence="1">Cell membrane</location>
        <topology evidence="1">Multi-pass membrane protein</topology>
    </subcellularLocation>
</comment>
<feature type="transmembrane region" description="Helical" evidence="7">
    <location>
        <begin position="662"/>
        <end position="681"/>
    </location>
</feature>
<comment type="similarity">
    <text evidence="2">Belongs to the resistance-nodulation-cell division (RND) (TC 2.A.6) family. MmpL subfamily.</text>
</comment>
<feature type="transmembrane region" description="Helical" evidence="7">
    <location>
        <begin position="12"/>
        <end position="30"/>
    </location>
</feature>
<evidence type="ECO:0000313" key="10">
    <source>
        <dbReference type="Proteomes" id="UP001059836"/>
    </source>
</evidence>
<dbReference type="Gene3D" id="1.20.1640.10">
    <property type="entry name" value="Multidrug efflux transporter AcrB transmembrane domain"/>
    <property type="match status" value="2"/>
</dbReference>
<dbReference type="Proteomes" id="UP001059836">
    <property type="component" value="Chromosome"/>
</dbReference>
<dbReference type="InterPro" id="IPR004869">
    <property type="entry name" value="MMPL_dom"/>
</dbReference>
<dbReference type="PANTHER" id="PTHR33406:SF11">
    <property type="entry name" value="MEMBRANE PROTEIN SCO6666-RELATED"/>
    <property type="match status" value="1"/>
</dbReference>
<evidence type="ECO:0000256" key="3">
    <source>
        <dbReference type="ARBA" id="ARBA00022475"/>
    </source>
</evidence>
<keyword evidence="3" id="KW-1003">Cell membrane</keyword>
<gene>
    <name evidence="9" type="ORF">GII31_13615</name>
</gene>
<feature type="transmembrane region" description="Helical" evidence="7">
    <location>
        <begin position="350"/>
        <end position="374"/>
    </location>
</feature>
<organism evidence="9 10">
    <name type="scientific">Gordonia pseudamarae</name>
    <dbReference type="NCBI Taxonomy" id="2831662"/>
    <lineage>
        <taxon>Bacteria</taxon>
        <taxon>Bacillati</taxon>
        <taxon>Actinomycetota</taxon>
        <taxon>Actinomycetes</taxon>
        <taxon>Mycobacteriales</taxon>
        <taxon>Gordoniaceae</taxon>
        <taxon>Gordonia</taxon>
    </lineage>
</organism>
<name>A0ABX6IKW2_9ACTN</name>
<feature type="transmembrane region" description="Helical" evidence="7">
    <location>
        <begin position="265"/>
        <end position="287"/>
    </location>
</feature>
<evidence type="ECO:0000313" key="9">
    <source>
        <dbReference type="EMBL" id="QHN35756.1"/>
    </source>
</evidence>
<feature type="transmembrane region" description="Helical" evidence="7">
    <location>
        <begin position="293"/>
        <end position="315"/>
    </location>
</feature>
<feature type="transmembrane region" description="Helical" evidence="7">
    <location>
        <begin position="520"/>
        <end position="539"/>
    </location>
</feature>
<dbReference type="EMBL" id="CP045809">
    <property type="protein sequence ID" value="QHN35756.1"/>
    <property type="molecule type" value="Genomic_DNA"/>
</dbReference>
<dbReference type="SUPFAM" id="SSF82866">
    <property type="entry name" value="Multidrug efflux transporter AcrB transmembrane domain"/>
    <property type="match status" value="2"/>
</dbReference>
<evidence type="ECO:0000256" key="2">
    <source>
        <dbReference type="ARBA" id="ARBA00010157"/>
    </source>
</evidence>
<dbReference type="Pfam" id="PF03176">
    <property type="entry name" value="MMPL"/>
    <property type="match status" value="2"/>
</dbReference>
<dbReference type="InterPro" id="IPR050545">
    <property type="entry name" value="Mycobact_MmpL"/>
</dbReference>
<evidence type="ECO:0000256" key="4">
    <source>
        <dbReference type="ARBA" id="ARBA00022692"/>
    </source>
</evidence>
<keyword evidence="5 7" id="KW-1133">Transmembrane helix</keyword>
<feature type="transmembrane region" description="Helical" evidence="7">
    <location>
        <begin position="217"/>
        <end position="239"/>
    </location>
</feature>
<sequence>MLKKTTTVRRGYLATVAVAIMLAVAGIVLLPSTQTRLLTDGMTADSAESVRAAAQLTEHFPSARPDIVLVLTPGRSGADAVGGVLDDVRSVTGVREVHAVPADGPVGSSLALVSLTPGLPTHDVADIADTVRDIGDRAGVRVAATGDGVIDGSIDVLAEDSLVRAELFAAPIVALILLAVFGSFWAAVIPLLAGGIAVAIAMLGLNLLTRITDVSTFALNLATAIGFGLAIDYSLFLVVRWREGRQRGLSPEAARALAVRTSGRTIVFSGMTVVIAMAALLVFPGYFLPSLAYSGILTVTAVMAVTICIVPRLLVLLGDRATRRYTWSRWASVEREPETASGSPSITRSWATAIVVTAALVAVAAPFLGAHFILSDYRELPPGEPARVAAEQIRTDFPEVGQGSMDVVFDRAPGARRSAEAAERIASLDHVAAVAWSGGTARRSGDGPVRLTPADARHRHTFVSPDGAEWMRVDLTVDPGSPEAGALLRRVREEVAGSGGLVGGPTAEVVDTTDGLRSRLPYAITAIVLVTAVLLFLLTGSLVLPLLGVVLSVLSLGATFGLLVHIFQDGNFAGLLGGFTAFGAINVSAPILLFCIAYGLSMDYQMFIMARIAEEHESGRSADESVRVGIAVTRRVIGAAAILISVVLAAMATSGLTYLKMLGLGLAVAVLVDAFVVRLFLLPAVMRICGEAVWYRPRLLDGVYGRMRLSHES</sequence>
<feature type="domain" description="Membrane transport protein MMPL" evidence="8">
    <location>
        <begin position="381"/>
        <end position="698"/>
    </location>
</feature>
<accession>A0ABX6IKW2</accession>
<keyword evidence="4 7" id="KW-0812">Transmembrane</keyword>
<keyword evidence="6 7" id="KW-0472">Membrane</keyword>
<evidence type="ECO:0000256" key="5">
    <source>
        <dbReference type="ARBA" id="ARBA00022989"/>
    </source>
</evidence>
<keyword evidence="10" id="KW-1185">Reference proteome</keyword>
<feature type="transmembrane region" description="Helical" evidence="7">
    <location>
        <begin position="636"/>
        <end position="656"/>
    </location>
</feature>
<dbReference type="PANTHER" id="PTHR33406">
    <property type="entry name" value="MEMBRANE PROTEIN MJ1562-RELATED"/>
    <property type="match status" value="1"/>
</dbReference>
<feature type="transmembrane region" description="Helical" evidence="7">
    <location>
        <begin position="172"/>
        <end position="205"/>
    </location>
</feature>